<proteinExistence type="predicted"/>
<evidence type="ECO:0000313" key="2">
    <source>
        <dbReference type="Proteomes" id="UP000029981"/>
    </source>
</evidence>
<keyword evidence="2" id="KW-1185">Reference proteome</keyword>
<reference evidence="1 2" key="4">
    <citation type="journal article" date="2011" name="BMC Genomics">
        <title>RNA-Seq improves annotation of protein-coding genes in the cucumber genome.</title>
        <authorList>
            <person name="Li Z."/>
            <person name="Zhang Z."/>
            <person name="Yan P."/>
            <person name="Huang S."/>
            <person name="Fei Z."/>
            <person name="Lin K."/>
        </authorList>
    </citation>
    <scope>NUCLEOTIDE SEQUENCE [LARGE SCALE GENOMIC DNA]</scope>
    <source>
        <strain evidence="2">cv. 9930</strain>
    </source>
</reference>
<reference evidence="1 2" key="1">
    <citation type="journal article" date="2009" name="Nat. Genet.">
        <title>The genome of the cucumber, Cucumis sativus L.</title>
        <authorList>
            <person name="Huang S."/>
            <person name="Li R."/>
            <person name="Zhang Z."/>
            <person name="Li L."/>
            <person name="Gu X."/>
            <person name="Fan W."/>
            <person name="Lucas W.J."/>
            <person name="Wang X."/>
            <person name="Xie B."/>
            <person name="Ni P."/>
            <person name="Ren Y."/>
            <person name="Zhu H."/>
            <person name="Li J."/>
            <person name="Lin K."/>
            <person name="Jin W."/>
            <person name="Fei Z."/>
            <person name="Li G."/>
            <person name="Staub J."/>
            <person name="Kilian A."/>
            <person name="van der Vossen E.A."/>
            <person name="Wu Y."/>
            <person name="Guo J."/>
            <person name="He J."/>
            <person name="Jia Z."/>
            <person name="Ren Y."/>
            <person name="Tian G."/>
            <person name="Lu Y."/>
            <person name="Ruan J."/>
            <person name="Qian W."/>
            <person name="Wang M."/>
            <person name="Huang Q."/>
            <person name="Li B."/>
            <person name="Xuan Z."/>
            <person name="Cao J."/>
            <person name="Asan"/>
            <person name="Wu Z."/>
            <person name="Zhang J."/>
            <person name="Cai Q."/>
            <person name="Bai Y."/>
            <person name="Zhao B."/>
            <person name="Han Y."/>
            <person name="Li Y."/>
            <person name="Li X."/>
            <person name="Wang S."/>
            <person name="Shi Q."/>
            <person name="Liu S."/>
            <person name="Cho W.K."/>
            <person name="Kim J.Y."/>
            <person name="Xu Y."/>
            <person name="Heller-Uszynska K."/>
            <person name="Miao H."/>
            <person name="Cheng Z."/>
            <person name="Zhang S."/>
            <person name="Wu J."/>
            <person name="Yang Y."/>
            <person name="Kang H."/>
            <person name="Li M."/>
            <person name="Liang H."/>
            <person name="Ren X."/>
            <person name="Shi Z."/>
            <person name="Wen M."/>
            <person name="Jian M."/>
            <person name="Yang H."/>
            <person name="Zhang G."/>
            <person name="Yang Z."/>
            <person name="Chen R."/>
            <person name="Liu S."/>
            <person name="Li J."/>
            <person name="Ma L."/>
            <person name="Liu H."/>
            <person name="Zhou Y."/>
            <person name="Zhao J."/>
            <person name="Fang X."/>
            <person name="Li G."/>
            <person name="Fang L."/>
            <person name="Li Y."/>
            <person name="Liu D."/>
            <person name="Zheng H."/>
            <person name="Zhang Y."/>
            <person name="Qin N."/>
            <person name="Li Z."/>
            <person name="Yang G."/>
            <person name="Yang S."/>
            <person name="Bolund L."/>
            <person name="Kristiansen K."/>
            <person name="Zheng H."/>
            <person name="Li S."/>
            <person name="Zhang X."/>
            <person name="Yang H."/>
            <person name="Wang J."/>
            <person name="Sun R."/>
            <person name="Zhang B."/>
            <person name="Jiang S."/>
            <person name="Wang J."/>
            <person name="Du Y."/>
            <person name="Li S."/>
        </authorList>
    </citation>
    <scope>NUCLEOTIDE SEQUENCE [LARGE SCALE GENOMIC DNA]</scope>
    <source>
        <strain evidence="2">cv. 9930</strain>
    </source>
</reference>
<dbReference type="Proteomes" id="UP000029981">
    <property type="component" value="Chromosome 4"/>
</dbReference>
<reference evidence="1 2" key="3">
    <citation type="journal article" date="2010" name="BMC Genomics">
        <title>Transcriptome sequencing and comparative analysis of cucumber flowers with different sex types.</title>
        <authorList>
            <person name="Guo S."/>
            <person name="Zheng Y."/>
            <person name="Joung J.G."/>
            <person name="Liu S."/>
            <person name="Zhang Z."/>
            <person name="Crasta O.R."/>
            <person name="Sobral B.W."/>
            <person name="Xu Y."/>
            <person name="Huang S."/>
            <person name="Fei Z."/>
        </authorList>
    </citation>
    <scope>NUCLEOTIDE SEQUENCE [LARGE SCALE GENOMIC DNA]</scope>
    <source>
        <strain evidence="2">cv. 9930</strain>
    </source>
</reference>
<dbReference type="Gramene" id="KGN53455">
    <property type="protein sequence ID" value="KGN53455"/>
    <property type="gene ID" value="Csa_4G055980"/>
</dbReference>
<reference evidence="1 2" key="2">
    <citation type="journal article" date="2009" name="PLoS ONE">
        <title>An integrated genetic and cytogenetic map of the cucumber genome.</title>
        <authorList>
            <person name="Ren Y."/>
            <person name="Zhang Z."/>
            <person name="Liu J."/>
            <person name="Staub J.E."/>
            <person name="Han Y."/>
            <person name="Cheng Z."/>
            <person name="Li X."/>
            <person name="Lu J."/>
            <person name="Miao H."/>
            <person name="Kang H."/>
            <person name="Xie B."/>
            <person name="Gu X."/>
            <person name="Wang X."/>
            <person name="Du Y."/>
            <person name="Jin W."/>
            <person name="Huang S."/>
        </authorList>
    </citation>
    <scope>NUCLEOTIDE SEQUENCE [LARGE SCALE GENOMIC DNA]</scope>
    <source>
        <strain evidence="2">cv. 9930</strain>
    </source>
</reference>
<name>A0A0A0KV33_CUCSA</name>
<organism evidence="1 2">
    <name type="scientific">Cucumis sativus</name>
    <name type="common">Cucumber</name>
    <dbReference type="NCBI Taxonomy" id="3659"/>
    <lineage>
        <taxon>Eukaryota</taxon>
        <taxon>Viridiplantae</taxon>
        <taxon>Streptophyta</taxon>
        <taxon>Embryophyta</taxon>
        <taxon>Tracheophyta</taxon>
        <taxon>Spermatophyta</taxon>
        <taxon>Magnoliopsida</taxon>
        <taxon>eudicotyledons</taxon>
        <taxon>Gunneridae</taxon>
        <taxon>Pentapetalae</taxon>
        <taxon>rosids</taxon>
        <taxon>fabids</taxon>
        <taxon>Cucurbitales</taxon>
        <taxon>Cucurbitaceae</taxon>
        <taxon>Benincaseae</taxon>
        <taxon>Cucumis</taxon>
    </lineage>
</organism>
<gene>
    <name evidence="1" type="ORF">Csa_4G055980</name>
</gene>
<dbReference type="AlphaFoldDB" id="A0A0A0KV33"/>
<accession>A0A0A0KV33</accession>
<sequence length="76" mass="8383">MKLLTLHSYMVGIHLQSLAKTDRISAEVLCYLTTRSVNIVSLCIEAILLLLFQTSNERAKKEESSLVSGDQGSRSA</sequence>
<protein>
    <submittedName>
        <fullName evidence="1">Uncharacterized protein</fullName>
    </submittedName>
</protein>
<dbReference type="EMBL" id="CM002925">
    <property type="protein sequence ID" value="KGN53455.1"/>
    <property type="molecule type" value="Genomic_DNA"/>
</dbReference>
<evidence type="ECO:0000313" key="1">
    <source>
        <dbReference type="EMBL" id="KGN53455.1"/>
    </source>
</evidence>